<dbReference type="Pfam" id="PF00732">
    <property type="entry name" value="GMC_oxred_N"/>
    <property type="match status" value="1"/>
</dbReference>
<dbReference type="GO" id="GO:0050660">
    <property type="term" value="F:flavin adenine dinucleotide binding"/>
    <property type="evidence" value="ECO:0007669"/>
    <property type="project" value="InterPro"/>
</dbReference>
<keyword evidence="3 7" id="KW-0285">Flavoprotein</keyword>
<dbReference type="EMBL" id="ML145134">
    <property type="protein sequence ID" value="TBU57705.1"/>
    <property type="molecule type" value="Genomic_DNA"/>
</dbReference>
<feature type="binding site" evidence="6">
    <location>
        <position position="121"/>
    </location>
    <ligand>
        <name>FAD</name>
        <dbReference type="ChEBI" id="CHEBI:57692"/>
    </ligand>
</feature>
<keyword evidence="8" id="KW-0732">Signal</keyword>
<gene>
    <name evidence="12" type="ORF">BD310DRAFT_538238</name>
    <name evidence="11" type="ORF">BD311DRAFT_672360</name>
</gene>
<feature type="active site" description="Proton acceptor" evidence="5">
    <location>
        <position position="588"/>
    </location>
</feature>
<evidence type="ECO:0000313" key="13">
    <source>
        <dbReference type="Proteomes" id="UP000292082"/>
    </source>
</evidence>
<evidence type="ECO:0000256" key="6">
    <source>
        <dbReference type="PIRSR" id="PIRSR000137-2"/>
    </source>
</evidence>
<dbReference type="PIRSF" id="PIRSF000137">
    <property type="entry name" value="Alcohol_oxidase"/>
    <property type="match status" value="1"/>
</dbReference>
<comment type="similarity">
    <text evidence="2 7">Belongs to the GMC oxidoreductase family.</text>
</comment>
<dbReference type="InterPro" id="IPR012132">
    <property type="entry name" value="GMC_OxRdtase"/>
</dbReference>
<evidence type="ECO:0000256" key="7">
    <source>
        <dbReference type="RuleBase" id="RU003968"/>
    </source>
</evidence>
<dbReference type="OMA" id="DIHAMTE"/>
<dbReference type="Gene3D" id="3.30.560.10">
    <property type="entry name" value="Glucose Oxidase, domain 3"/>
    <property type="match status" value="1"/>
</dbReference>
<evidence type="ECO:0000256" key="4">
    <source>
        <dbReference type="ARBA" id="ARBA00022827"/>
    </source>
</evidence>
<feature type="domain" description="Glucose-methanol-choline oxidoreductase N-terminal" evidence="10">
    <location>
        <begin position="311"/>
        <end position="325"/>
    </location>
</feature>
<feature type="chain" id="PRO_5040597617" evidence="8">
    <location>
        <begin position="25"/>
        <end position="608"/>
    </location>
</feature>
<dbReference type="GO" id="GO:0016614">
    <property type="term" value="F:oxidoreductase activity, acting on CH-OH group of donors"/>
    <property type="evidence" value="ECO:0007669"/>
    <property type="project" value="InterPro"/>
</dbReference>
<dbReference type="EMBL" id="ML143485">
    <property type="protein sequence ID" value="TBU24173.1"/>
    <property type="molecule type" value="Genomic_DNA"/>
</dbReference>
<dbReference type="PROSITE" id="PS00624">
    <property type="entry name" value="GMC_OXRED_2"/>
    <property type="match status" value="1"/>
</dbReference>
<keyword evidence="4 6" id="KW-0274">FAD</keyword>
<evidence type="ECO:0000259" key="10">
    <source>
        <dbReference type="PROSITE" id="PS00624"/>
    </source>
</evidence>
<dbReference type="Proteomes" id="UP000292957">
    <property type="component" value="Unassembled WGS sequence"/>
</dbReference>
<protein>
    <submittedName>
        <fullName evidence="12">Alcohol oxidase</fullName>
    </submittedName>
</protein>
<dbReference type="PROSITE" id="PS00623">
    <property type="entry name" value="GMC_OXRED_1"/>
    <property type="match status" value="1"/>
</dbReference>
<dbReference type="Gene3D" id="3.50.50.60">
    <property type="entry name" value="FAD/NAD(P)-binding domain"/>
    <property type="match status" value="1"/>
</dbReference>
<evidence type="ECO:0000313" key="12">
    <source>
        <dbReference type="EMBL" id="TBU57705.1"/>
    </source>
</evidence>
<dbReference type="PANTHER" id="PTHR11552">
    <property type="entry name" value="GLUCOSE-METHANOL-CHOLINE GMC OXIDOREDUCTASE"/>
    <property type="match status" value="1"/>
</dbReference>
<dbReference type="OrthoDB" id="269227at2759"/>
<dbReference type="Proteomes" id="UP000292082">
    <property type="component" value="Unassembled WGS sequence"/>
</dbReference>
<reference evidence="12 13" key="1">
    <citation type="submission" date="2019-01" db="EMBL/GenBank/DDBJ databases">
        <title>Draft genome sequences of three monokaryotic isolates of the white-rot basidiomycete fungus Dichomitus squalens.</title>
        <authorList>
            <consortium name="DOE Joint Genome Institute"/>
            <person name="Lopez S.C."/>
            <person name="Andreopoulos B."/>
            <person name="Pangilinan J."/>
            <person name="Lipzen A."/>
            <person name="Riley R."/>
            <person name="Ahrendt S."/>
            <person name="Ng V."/>
            <person name="Barry K."/>
            <person name="Daum C."/>
            <person name="Grigoriev I.V."/>
            <person name="Hilden K.S."/>
            <person name="Makela M.R."/>
            <person name="de Vries R.P."/>
        </authorList>
    </citation>
    <scope>NUCLEOTIDE SEQUENCE [LARGE SCALE GENOMIC DNA]</scope>
    <source>
        <strain evidence="12 13">CBS 464.89</strain>
        <strain evidence="11">OM18370.1</strain>
    </source>
</reference>
<feature type="domain" description="Glucose-methanol-choline oxidoreductase N-terminal" evidence="9">
    <location>
        <begin position="119"/>
        <end position="142"/>
    </location>
</feature>
<evidence type="ECO:0000256" key="5">
    <source>
        <dbReference type="PIRSR" id="PIRSR000137-1"/>
    </source>
</evidence>
<accession>A0A4Q9P1R1</accession>
<feature type="binding site" evidence="6">
    <location>
        <position position="269"/>
    </location>
    <ligand>
        <name>FAD</name>
        <dbReference type="ChEBI" id="CHEBI:57692"/>
    </ligand>
</feature>
<evidence type="ECO:0000313" key="11">
    <source>
        <dbReference type="EMBL" id="TBU24173.1"/>
    </source>
</evidence>
<feature type="signal peptide" evidence="8">
    <location>
        <begin position="1"/>
        <end position="24"/>
    </location>
</feature>
<organism evidence="12 13">
    <name type="scientific">Dichomitus squalens</name>
    <dbReference type="NCBI Taxonomy" id="114155"/>
    <lineage>
        <taxon>Eukaryota</taxon>
        <taxon>Fungi</taxon>
        <taxon>Dikarya</taxon>
        <taxon>Basidiomycota</taxon>
        <taxon>Agaricomycotina</taxon>
        <taxon>Agaricomycetes</taxon>
        <taxon>Polyporales</taxon>
        <taxon>Polyporaceae</taxon>
        <taxon>Dichomitus</taxon>
    </lineage>
</organism>
<proteinExistence type="inferred from homology"/>
<evidence type="ECO:0000256" key="8">
    <source>
        <dbReference type="SAM" id="SignalP"/>
    </source>
</evidence>
<dbReference type="SUPFAM" id="SSF51905">
    <property type="entry name" value="FAD/NAD(P)-binding domain"/>
    <property type="match status" value="1"/>
</dbReference>
<feature type="active site" description="Proton donor" evidence="5">
    <location>
        <position position="541"/>
    </location>
</feature>
<dbReference type="SUPFAM" id="SSF54373">
    <property type="entry name" value="FAD-linked reductases, C-terminal domain"/>
    <property type="match status" value="1"/>
</dbReference>
<comment type="cofactor">
    <cofactor evidence="1 6">
        <name>FAD</name>
        <dbReference type="ChEBI" id="CHEBI:57692"/>
    </cofactor>
</comment>
<dbReference type="Pfam" id="PF05199">
    <property type="entry name" value="GMC_oxred_C"/>
    <property type="match status" value="1"/>
</dbReference>
<evidence type="ECO:0000256" key="2">
    <source>
        <dbReference type="ARBA" id="ARBA00010790"/>
    </source>
</evidence>
<dbReference type="InterPro" id="IPR007867">
    <property type="entry name" value="GMC_OxRtase_C"/>
</dbReference>
<sequence length="608" mass="64963">MITPSFLQAALLFLAVAAPQAAYATLYQSADAAAAKTSRTKYDYIIVGAGAAGGVLANRLSEDSTKKVLLIEAGSSDYNNTNIRIPWLAPALTGSTFDWNYTTTPQVGLNDRSIGYARGKVLGGSTSINYMIYTRAAEDDYNRWASVTGDSGWNWNNMFKYFLKLEDFTNSPQVVSASTKFVPSLHNTTGPLGAGLPEVTLATDNIGLQAQQQLSAEFAYNQDVNSGNMIGFSWTPFSIQNGARSDSARDYIQPALSRSNLDVIVNAQVTKVVQTTTSGKTPVVRTVQFQTGSGGKSYSLTANREVILSAGAIGSPQILLLSGIGPVAQSKSLGIKSLVDLPDVGQNLQDHPLLTTNFQVSSSDTLDNLITNTTFQTEQLAQWEATQTGDFTLGACNQWAWERLPSNDTIFKSVSDPSSGPTAPHYQLIFSDLYIAFAGGSRPDGHFLTLISNLYTPVSRGNITLRSTNAFDYPIINPGLLSDKGGFDIHAMTEALKAGRRFLSAPAWKSWIVGEFGDSASAQTDAEIESFIRQNALVVNHVSGTVGMGKANTIAKGSGALNPDLTVKGVIGLRVVDASAFPFIPAAHTQVPTYALAERAADLIKACD</sequence>
<evidence type="ECO:0000256" key="3">
    <source>
        <dbReference type="ARBA" id="ARBA00022630"/>
    </source>
</evidence>
<dbReference type="InterPro" id="IPR000172">
    <property type="entry name" value="GMC_OxRdtase_N"/>
</dbReference>
<evidence type="ECO:0000259" key="9">
    <source>
        <dbReference type="PROSITE" id="PS00623"/>
    </source>
</evidence>
<name>A0A4Q9P1R1_9APHY</name>
<dbReference type="AlphaFoldDB" id="A0A4Q9P1R1"/>
<evidence type="ECO:0000256" key="1">
    <source>
        <dbReference type="ARBA" id="ARBA00001974"/>
    </source>
</evidence>
<dbReference type="InterPro" id="IPR036188">
    <property type="entry name" value="FAD/NAD-bd_sf"/>
</dbReference>
<dbReference type="PANTHER" id="PTHR11552:SF147">
    <property type="entry name" value="CHOLINE DEHYDROGENASE, MITOCHONDRIAL"/>
    <property type="match status" value="1"/>
</dbReference>
<keyword evidence="13" id="KW-1185">Reference proteome</keyword>